<dbReference type="Pfam" id="PF01370">
    <property type="entry name" value="Epimerase"/>
    <property type="match status" value="1"/>
</dbReference>
<dbReference type="InterPro" id="IPR036291">
    <property type="entry name" value="NAD(P)-bd_dom_sf"/>
</dbReference>
<dbReference type="RefSeq" id="WP_092654964.1">
    <property type="nucleotide sequence ID" value="NZ_LT629732.1"/>
</dbReference>
<dbReference type="EMBL" id="LT629732">
    <property type="protein sequence ID" value="SDS76992.1"/>
    <property type="molecule type" value="Genomic_DNA"/>
</dbReference>
<feature type="domain" description="NAD-dependent epimerase/dehydratase" evidence="1">
    <location>
        <begin position="3"/>
        <end position="152"/>
    </location>
</feature>
<name>A0A1H1UWT4_9ACTN</name>
<dbReference type="SUPFAM" id="SSF51735">
    <property type="entry name" value="NAD(P)-binding Rossmann-fold domains"/>
    <property type="match status" value="1"/>
</dbReference>
<proteinExistence type="predicted"/>
<dbReference type="PANTHER" id="PTHR43245">
    <property type="entry name" value="BIFUNCTIONAL POLYMYXIN RESISTANCE PROTEIN ARNA"/>
    <property type="match status" value="1"/>
</dbReference>
<gene>
    <name evidence="2" type="ORF">SAMN04489717_3810</name>
</gene>
<dbReference type="Proteomes" id="UP000198983">
    <property type="component" value="Chromosome I"/>
</dbReference>
<evidence type="ECO:0000259" key="1">
    <source>
        <dbReference type="Pfam" id="PF01370"/>
    </source>
</evidence>
<reference evidence="2 3" key="1">
    <citation type="submission" date="2016-10" db="EMBL/GenBank/DDBJ databases">
        <authorList>
            <person name="de Groot N.N."/>
        </authorList>
    </citation>
    <scope>NUCLEOTIDE SEQUENCE [LARGE SCALE GENOMIC DNA]</scope>
    <source>
        <strain evidence="2 3">DSM 22024</strain>
    </source>
</reference>
<dbReference type="InterPro" id="IPR050177">
    <property type="entry name" value="Lipid_A_modif_metabolic_enz"/>
</dbReference>
<sequence length="299" mass="32808">MRILVTGAGSNVGRGIVARLRAAGHDLVLSDLVPLPDLPQFAGLPFVQCDIQAGFGLEGAAQGCEVLLHLPAWHGIHSGVKTEADFWRLNVDGTFWALQAARSAGIHRLVFLSSQSWHDHYGKYGFTKQVGEELCEYHRRNHGLRYVAIRPHDFTPWGNDYLNRYGARLLYGGVDREDVLGYVEAAVEHLGPDLPGGADPEGLVVDAVRPNAYSEDQVRDWEDDPLAACERVFPGSRDLIERYAIDVRRRPSVVAGGDEGVGAAIGYTPTRHFGTFLDELRRLDSTGGPDAVHALTCPY</sequence>
<dbReference type="Gene3D" id="3.40.50.720">
    <property type="entry name" value="NAD(P)-binding Rossmann-like Domain"/>
    <property type="match status" value="1"/>
</dbReference>
<protein>
    <submittedName>
        <fullName evidence="2">NAD dependent epimerase/dehydratase family protein</fullName>
    </submittedName>
</protein>
<dbReference type="STRING" id="117157.SAMN04489717_3810"/>
<evidence type="ECO:0000313" key="2">
    <source>
        <dbReference type="EMBL" id="SDS76992.1"/>
    </source>
</evidence>
<accession>A0A1H1UWT4</accession>
<dbReference type="OrthoDB" id="3174087at2"/>
<evidence type="ECO:0000313" key="3">
    <source>
        <dbReference type="Proteomes" id="UP000198983"/>
    </source>
</evidence>
<organism evidence="2 3">
    <name type="scientific">Actinopolymorpha singaporensis</name>
    <dbReference type="NCBI Taxonomy" id="117157"/>
    <lineage>
        <taxon>Bacteria</taxon>
        <taxon>Bacillati</taxon>
        <taxon>Actinomycetota</taxon>
        <taxon>Actinomycetes</taxon>
        <taxon>Propionibacteriales</taxon>
        <taxon>Actinopolymorphaceae</taxon>
        <taxon>Actinopolymorpha</taxon>
    </lineage>
</organism>
<dbReference type="AlphaFoldDB" id="A0A1H1UWT4"/>
<keyword evidence="3" id="KW-1185">Reference proteome</keyword>
<dbReference type="InterPro" id="IPR001509">
    <property type="entry name" value="Epimerase_deHydtase"/>
</dbReference>